<evidence type="ECO:0000256" key="11">
    <source>
        <dbReference type="ARBA" id="ARBA00044535"/>
    </source>
</evidence>
<dbReference type="GO" id="GO:0030894">
    <property type="term" value="C:replisome"/>
    <property type="evidence" value="ECO:0007669"/>
    <property type="project" value="TreeGrafter"/>
</dbReference>
<dbReference type="InterPro" id="IPR036388">
    <property type="entry name" value="WH-like_DNA-bd_sf"/>
</dbReference>
<evidence type="ECO:0000256" key="8">
    <source>
        <dbReference type="ARBA" id="ARBA00023235"/>
    </source>
</evidence>
<dbReference type="GO" id="GO:0006281">
    <property type="term" value="P:DNA repair"/>
    <property type="evidence" value="ECO:0007669"/>
    <property type="project" value="TreeGrafter"/>
</dbReference>
<evidence type="ECO:0000256" key="9">
    <source>
        <dbReference type="ARBA" id="ARBA00034617"/>
    </source>
</evidence>
<evidence type="ECO:0000259" key="15">
    <source>
        <dbReference type="PROSITE" id="PS51194"/>
    </source>
</evidence>
<evidence type="ECO:0000256" key="3">
    <source>
        <dbReference type="ARBA" id="ARBA00022741"/>
    </source>
</evidence>
<dbReference type="SMART" id="SM00487">
    <property type="entry name" value="DEXDc"/>
    <property type="match status" value="1"/>
</dbReference>
<evidence type="ECO:0000256" key="6">
    <source>
        <dbReference type="ARBA" id="ARBA00022840"/>
    </source>
</evidence>
<dbReference type="GO" id="GO:0006310">
    <property type="term" value="P:DNA recombination"/>
    <property type="evidence" value="ECO:0007669"/>
    <property type="project" value="InterPro"/>
</dbReference>
<evidence type="ECO:0000313" key="16">
    <source>
        <dbReference type="EMBL" id="KAA5536739.1"/>
    </source>
</evidence>
<dbReference type="InterPro" id="IPR027417">
    <property type="entry name" value="P-loop_NTPase"/>
</dbReference>
<keyword evidence="4" id="KW-0378">Hydrolase</keyword>
<keyword evidence="3" id="KW-0547">Nucleotide-binding</keyword>
<feature type="domain" description="Helicase ATP-binding" evidence="14">
    <location>
        <begin position="23"/>
        <end position="191"/>
    </location>
</feature>
<feature type="domain" description="Rhodanese" evidence="13">
    <location>
        <begin position="228"/>
        <end position="262"/>
    </location>
</feature>
<dbReference type="PANTHER" id="PTHR13710">
    <property type="entry name" value="DNA HELICASE RECQ FAMILY MEMBER"/>
    <property type="match status" value="1"/>
</dbReference>
<dbReference type="CDD" id="cd17920">
    <property type="entry name" value="DEXHc_RecQ"/>
    <property type="match status" value="1"/>
</dbReference>
<dbReference type="NCBIfam" id="TIGR00614">
    <property type="entry name" value="recQ_fam"/>
    <property type="match status" value="1"/>
</dbReference>
<dbReference type="GO" id="GO:0043138">
    <property type="term" value="F:3'-5' DNA helicase activity"/>
    <property type="evidence" value="ECO:0007669"/>
    <property type="project" value="UniProtKB-EC"/>
</dbReference>
<evidence type="ECO:0000256" key="10">
    <source>
        <dbReference type="ARBA" id="ARBA00034808"/>
    </source>
</evidence>
<dbReference type="Gene3D" id="3.40.50.300">
    <property type="entry name" value="P-loop containing nucleotide triphosphate hydrolases"/>
    <property type="match status" value="2"/>
</dbReference>
<dbReference type="Proteomes" id="UP000323632">
    <property type="component" value="Unassembled WGS sequence"/>
</dbReference>
<evidence type="ECO:0000256" key="7">
    <source>
        <dbReference type="ARBA" id="ARBA00023125"/>
    </source>
</evidence>
<dbReference type="SUPFAM" id="SSF52540">
    <property type="entry name" value="P-loop containing nucleoside triphosphate hydrolases"/>
    <property type="match status" value="1"/>
</dbReference>
<dbReference type="GO" id="GO:0005524">
    <property type="term" value="F:ATP binding"/>
    <property type="evidence" value="ECO:0007669"/>
    <property type="project" value="UniProtKB-KW"/>
</dbReference>
<dbReference type="FunFam" id="3.40.50.300:FF:000296">
    <property type="entry name" value="ATP-dependent DNA helicase RecQ"/>
    <property type="match status" value="1"/>
</dbReference>
<dbReference type="InterPro" id="IPR011545">
    <property type="entry name" value="DEAD/DEAH_box_helicase_dom"/>
</dbReference>
<dbReference type="GO" id="GO:0043590">
    <property type="term" value="C:bacterial nucleoid"/>
    <property type="evidence" value="ECO:0007669"/>
    <property type="project" value="TreeGrafter"/>
</dbReference>
<organism evidence="16 17">
    <name type="scientific">Taibaiella lutea</name>
    <dbReference type="NCBI Taxonomy" id="2608001"/>
    <lineage>
        <taxon>Bacteria</taxon>
        <taxon>Pseudomonadati</taxon>
        <taxon>Bacteroidota</taxon>
        <taxon>Chitinophagia</taxon>
        <taxon>Chitinophagales</taxon>
        <taxon>Chitinophagaceae</taxon>
        <taxon>Taibaiella</taxon>
    </lineage>
</organism>
<comment type="similarity">
    <text evidence="1">Belongs to the helicase family. RecQ subfamily.</text>
</comment>
<dbReference type="AlphaFoldDB" id="A0A5M6CU81"/>
<dbReference type="InterPro" id="IPR004589">
    <property type="entry name" value="DNA_helicase_ATP-dep_RecQ"/>
</dbReference>
<evidence type="ECO:0000259" key="14">
    <source>
        <dbReference type="PROSITE" id="PS51192"/>
    </source>
</evidence>
<dbReference type="GO" id="GO:0003677">
    <property type="term" value="F:DNA binding"/>
    <property type="evidence" value="ECO:0007669"/>
    <property type="project" value="UniProtKB-KW"/>
</dbReference>
<feature type="domain" description="Helicase C-terminal" evidence="15">
    <location>
        <begin position="215"/>
        <end position="361"/>
    </location>
</feature>
<dbReference type="GO" id="GO:0046872">
    <property type="term" value="F:metal ion binding"/>
    <property type="evidence" value="ECO:0007669"/>
    <property type="project" value="UniProtKB-KW"/>
</dbReference>
<evidence type="ECO:0000256" key="2">
    <source>
        <dbReference type="ARBA" id="ARBA00022723"/>
    </source>
</evidence>
<keyword evidence="8" id="KW-0413">Isomerase</keyword>
<dbReference type="PROSITE" id="PS50206">
    <property type="entry name" value="RHODANESE_3"/>
    <property type="match status" value="1"/>
</dbReference>
<protein>
    <recommendedName>
        <fullName evidence="11">ATP-dependent DNA helicase RecQ</fullName>
        <ecNumber evidence="10">5.6.2.4</ecNumber>
    </recommendedName>
    <alternativeName>
        <fullName evidence="12">DNA 3'-5' helicase RecQ</fullName>
    </alternativeName>
</protein>
<dbReference type="InterPro" id="IPR001763">
    <property type="entry name" value="Rhodanese-like_dom"/>
</dbReference>
<dbReference type="PROSITE" id="PS51194">
    <property type="entry name" value="HELICASE_CTER"/>
    <property type="match status" value="1"/>
</dbReference>
<dbReference type="EC" id="5.6.2.4" evidence="10"/>
<dbReference type="Pfam" id="PF00270">
    <property type="entry name" value="DEAD"/>
    <property type="match status" value="1"/>
</dbReference>
<keyword evidence="2" id="KW-0479">Metal-binding</keyword>
<evidence type="ECO:0000256" key="12">
    <source>
        <dbReference type="ARBA" id="ARBA00044550"/>
    </source>
</evidence>
<evidence type="ECO:0000256" key="5">
    <source>
        <dbReference type="ARBA" id="ARBA00022806"/>
    </source>
</evidence>
<dbReference type="GO" id="GO:0016787">
    <property type="term" value="F:hydrolase activity"/>
    <property type="evidence" value="ECO:0007669"/>
    <property type="project" value="UniProtKB-KW"/>
</dbReference>
<dbReference type="PANTHER" id="PTHR13710:SF105">
    <property type="entry name" value="ATP-DEPENDENT DNA HELICASE Q1"/>
    <property type="match status" value="1"/>
</dbReference>
<dbReference type="InterPro" id="IPR032284">
    <property type="entry name" value="RecQ_Zn-bd"/>
</dbReference>
<dbReference type="Pfam" id="PF00271">
    <property type="entry name" value="Helicase_C"/>
    <property type="match status" value="1"/>
</dbReference>
<dbReference type="GO" id="GO:0005737">
    <property type="term" value="C:cytoplasm"/>
    <property type="evidence" value="ECO:0007669"/>
    <property type="project" value="TreeGrafter"/>
</dbReference>
<sequence length="630" mass="71896">MLRQILKQYWNYDGFRPMQEDIINTVLGGKDCFAMLPTGGGKSICYQVPALAQDGFCLVVSPLIALMQDQVMQLRKRGVDAVFIHSGLTNKQLDEVLYQASKNAYKLLYVSPERLQSELFQDYLPQFNLNLIAVDEAHCISQWGHDFRPAYRKISVLRKSFPDVPFMALTASANQQVQDDIIHQLELREPNIFKQSVVRENLIYQVHYSENKPGDINHAFRQNSGSGILYCRSRKRCAETSLQLKNEGFDAGIYHAGLTKEERDFAQAKWTQSDKAIICATTAFGMGIDKPDVRQVVHYDVPENLEEYYQEAGRAGRDGKQAMASMFFNQRDIVNLEASVDIKYPPAEYLEKIYHLVGDYMKMPVGSGAEQLLAFDAIAFIQAFQLEMLKTLSAIKLLDREGFWVWNENAGTETIVEFSTDRSTLNHLEKSHPKLAYIATGLLRLYGSVFHFPTAIQPFDVSKMLRIEKPQLDEGLRQLAALGIIQYQPATTGGTLYWLHDRIGKPTFRLNMKRIDMLKKSYQERLSKMIAYIRNEDVCRNILLSRYFGESIKKECGQCDACLRKQRTHNLPVDFRSGLLALIDQSKEITVADIQTNFPEVQQEDIIEQVRILNDEGLCRISVTGVIFAN</sequence>
<reference evidence="16 17" key="1">
    <citation type="submission" date="2019-09" db="EMBL/GenBank/DDBJ databases">
        <title>Genome sequence and assembly of Taibaiella sp.</title>
        <authorList>
            <person name="Chhetri G."/>
        </authorList>
    </citation>
    <scope>NUCLEOTIDE SEQUENCE [LARGE SCALE GENOMIC DNA]</scope>
    <source>
        <strain evidence="16 17">KVB11</strain>
    </source>
</reference>
<evidence type="ECO:0000256" key="4">
    <source>
        <dbReference type="ARBA" id="ARBA00022801"/>
    </source>
</evidence>
<dbReference type="InterPro" id="IPR014001">
    <property type="entry name" value="Helicase_ATP-bd"/>
</dbReference>
<dbReference type="PROSITE" id="PS51192">
    <property type="entry name" value="HELICASE_ATP_BIND_1"/>
    <property type="match status" value="1"/>
</dbReference>
<keyword evidence="17" id="KW-1185">Reference proteome</keyword>
<evidence type="ECO:0000313" key="17">
    <source>
        <dbReference type="Proteomes" id="UP000323632"/>
    </source>
</evidence>
<evidence type="ECO:0000259" key="13">
    <source>
        <dbReference type="PROSITE" id="PS50206"/>
    </source>
</evidence>
<accession>A0A5M6CU81</accession>
<proteinExistence type="inferred from homology"/>
<dbReference type="InterPro" id="IPR001650">
    <property type="entry name" value="Helicase_C-like"/>
</dbReference>
<keyword evidence="5 16" id="KW-0347">Helicase</keyword>
<comment type="catalytic activity">
    <reaction evidence="9">
        <text>Couples ATP hydrolysis with the unwinding of duplex DNA by translocating in the 3'-5' direction.</text>
        <dbReference type="EC" id="5.6.2.4"/>
    </reaction>
</comment>
<comment type="caution">
    <text evidence="16">The sequence shown here is derived from an EMBL/GenBank/DDBJ whole genome shotgun (WGS) entry which is preliminary data.</text>
</comment>
<dbReference type="SMART" id="SM00490">
    <property type="entry name" value="HELICc"/>
    <property type="match status" value="1"/>
</dbReference>
<keyword evidence="6" id="KW-0067">ATP-binding</keyword>
<dbReference type="EMBL" id="VWSH01000001">
    <property type="protein sequence ID" value="KAA5536739.1"/>
    <property type="molecule type" value="Genomic_DNA"/>
</dbReference>
<dbReference type="GO" id="GO:0009378">
    <property type="term" value="F:four-way junction helicase activity"/>
    <property type="evidence" value="ECO:0007669"/>
    <property type="project" value="TreeGrafter"/>
</dbReference>
<evidence type="ECO:0000256" key="1">
    <source>
        <dbReference type="ARBA" id="ARBA00005446"/>
    </source>
</evidence>
<gene>
    <name evidence="16" type="ORF">F0919_03450</name>
</gene>
<dbReference type="RefSeq" id="WP_150031316.1">
    <property type="nucleotide sequence ID" value="NZ_VWSH01000001.1"/>
</dbReference>
<name>A0A5M6CU81_9BACT</name>
<keyword evidence="7" id="KW-0238">DNA-binding</keyword>
<dbReference type="Gene3D" id="1.10.10.10">
    <property type="entry name" value="Winged helix-like DNA-binding domain superfamily/Winged helix DNA-binding domain"/>
    <property type="match status" value="1"/>
</dbReference>
<dbReference type="Pfam" id="PF16124">
    <property type="entry name" value="RecQ_Zn_bind"/>
    <property type="match status" value="1"/>
</dbReference>